<dbReference type="Proteomes" id="UP000095286">
    <property type="component" value="Unplaced"/>
</dbReference>
<sequence length="135" mass="14963">MPTSMLNGTAVESANCKITVHSESLYGPPTLTAQLQSHLYYSISCEPIASHCLKVSHCYLASKGISPYTIIDKNGCSNELDLFSDITYLNDHHAIINNPVPVKFRDAGDSMMSLTCDTVMRFKERNGTCIRIECR</sequence>
<evidence type="ECO:0000313" key="2">
    <source>
        <dbReference type="WBParaSite" id="RSKR_0000519400.1"/>
    </source>
</evidence>
<organism evidence="1 2">
    <name type="scientific">Rhabditophanes sp. KR3021</name>
    <dbReference type="NCBI Taxonomy" id="114890"/>
    <lineage>
        <taxon>Eukaryota</taxon>
        <taxon>Metazoa</taxon>
        <taxon>Ecdysozoa</taxon>
        <taxon>Nematoda</taxon>
        <taxon>Chromadorea</taxon>
        <taxon>Rhabditida</taxon>
        <taxon>Tylenchina</taxon>
        <taxon>Panagrolaimomorpha</taxon>
        <taxon>Strongyloidoidea</taxon>
        <taxon>Alloionematidae</taxon>
        <taxon>Rhabditophanes</taxon>
    </lineage>
</organism>
<proteinExistence type="predicted"/>
<evidence type="ECO:0000313" key="1">
    <source>
        <dbReference type="Proteomes" id="UP000095286"/>
    </source>
</evidence>
<name>A0AC35TXE2_9BILA</name>
<dbReference type="WBParaSite" id="RSKR_0000519400.1">
    <property type="protein sequence ID" value="RSKR_0000519400.1"/>
    <property type="gene ID" value="RSKR_0000519400"/>
</dbReference>
<protein>
    <submittedName>
        <fullName evidence="2">ZP domain-containing protein</fullName>
    </submittedName>
</protein>
<accession>A0AC35TXE2</accession>
<reference evidence="2" key="1">
    <citation type="submission" date="2016-11" db="UniProtKB">
        <authorList>
            <consortium name="WormBaseParasite"/>
        </authorList>
    </citation>
    <scope>IDENTIFICATION</scope>
    <source>
        <strain evidence="2">KR3021</strain>
    </source>
</reference>